<dbReference type="OrthoDB" id="10680816at2759"/>
<feature type="signal peptide" evidence="2">
    <location>
        <begin position="1"/>
        <end position="18"/>
    </location>
</feature>
<feature type="chain" id="PRO_5032464897" evidence="2">
    <location>
        <begin position="19"/>
        <end position="961"/>
    </location>
</feature>
<organism evidence="3 4">
    <name type="scientific">Chlamydomonas schloesseri</name>
    <dbReference type="NCBI Taxonomy" id="2026947"/>
    <lineage>
        <taxon>Eukaryota</taxon>
        <taxon>Viridiplantae</taxon>
        <taxon>Chlorophyta</taxon>
        <taxon>core chlorophytes</taxon>
        <taxon>Chlorophyceae</taxon>
        <taxon>CS clade</taxon>
        <taxon>Chlamydomonadales</taxon>
        <taxon>Chlamydomonadaceae</taxon>
        <taxon>Chlamydomonas</taxon>
    </lineage>
</organism>
<dbReference type="EMBL" id="JAEHOD010000018">
    <property type="protein sequence ID" value="KAG2448177.1"/>
    <property type="molecule type" value="Genomic_DNA"/>
</dbReference>
<proteinExistence type="predicted"/>
<gene>
    <name evidence="3" type="ORF">HYH02_006762</name>
</gene>
<keyword evidence="2" id="KW-0732">Signal</keyword>
<evidence type="ECO:0000313" key="3">
    <source>
        <dbReference type="EMBL" id="KAG2448177.1"/>
    </source>
</evidence>
<reference evidence="3" key="1">
    <citation type="journal article" date="2020" name="bioRxiv">
        <title>Comparative genomics of Chlamydomonas.</title>
        <authorList>
            <person name="Craig R.J."/>
            <person name="Hasan A.R."/>
            <person name="Ness R.W."/>
            <person name="Keightley P.D."/>
        </authorList>
    </citation>
    <scope>NUCLEOTIDE SEQUENCE</scope>
    <source>
        <strain evidence="3">CCAP 11/173</strain>
    </source>
</reference>
<evidence type="ECO:0000313" key="4">
    <source>
        <dbReference type="Proteomes" id="UP000613740"/>
    </source>
</evidence>
<feature type="region of interest" description="Disordered" evidence="1">
    <location>
        <begin position="574"/>
        <end position="593"/>
    </location>
</feature>
<sequence>MGRETWCAALGGLGLAGGASLLTCAEIATPDGGLAGALSPQQRSALVALACPDLPPSALSGRLHLQAQQRARSALGRHERACASGYRPHLRAAATARAVLAAGAGLEPDCPRLGGAPAPAWLLAREAPRMLPARAALLLHGHMVLAAPAVKYSDLIRIEGCMDLLPGRDAEHGTEPLPAGRTTRGHQAAAAALAEGLVTYWGTRGSGGGPTDTAGLHGALQALPPPPGPYPLLCSDLSVLANVVAAAQTLSLIGTVSAADAHAAAESALAAVTRPAVLLRVARVLSSELLCRVPPDEAQGMSREVLRIHFVDNLADALSKLGPARRDAAAFHSRDSDATTLDSTACGQAAVEQLRPVYCSRQDEARRGMRARVAAVAAAWKRLLGSAAAEAPAAGSEAAARAAAGVRGGKAKGPGGSLRSQAVDVCQQLQYGQRLEAALHAGLRLTEAIFEAPWPAAGAPPSPVTGATAGAAVAPLMCPGVACQAAPPPEENLQRPPVAVMTSEADCAALLFAARRGYDADPIKAHAKQLVGYAWAAYQSTTFAALARAMVGALAPCWEAAAAAKCSEASAAAQGCSGSPPSPHRRHSPSPSSLVLQGAPAICYSLARTAAVNYVLDRVARGLAAAAAAAQVESDRQHVETDAVAIAVADRMQQLLPQFQRACGGPLVMTLGPSTAEETAGGAAPAAAEAERTAGGELVWQLPEIVDGLDVAALMRRDARLVAAWAAQLPEPARQSQQLPAAGEAACRSLPEEAEAAAAARPLHVAVAEIVANSPSLLFTGERGSSRAVVEAAIKTVESMSQQHPLRSALLHPADGQSTTAAAVALAEHSHRLRSGAAAAPRELVVVPLLDEAALGDPQDGDTAGGQLEGLAALVLHDLTQIVSLQGSRGGCQAQEQAQQQTQEDQPQLSARIPDGGAAAVNASRQPQADWQFRLPLALSRAVCRLAGLPTAYLAAVGSKC</sequence>
<name>A0A836B5H7_9CHLO</name>
<comment type="caution">
    <text evidence="3">The sequence shown here is derived from an EMBL/GenBank/DDBJ whole genome shotgun (WGS) entry which is preliminary data.</text>
</comment>
<protein>
    <submittedName>
        <fullName evidence="3">Uncharacterized protein</fullName>
    </submittedName>
</protein>
<evidence type="ECO:0000256" key="1">
    <source>
        <dbReference type="SAM" id="MobiDB-lite"/>
    </source>
</evidence>
<evidence type="ECO:0000256" key="2">
    <source>
        <dbReference type="SAM" id="SignalP"/>
    </source>
</evidence>
<dbReference type="AlphaFoldDB" id="A0A836B5H7"/>
<accession>A0A836B5H7</accession>
<keyword evidence="4" id="KW-1185">Reference proteome</keyword>
<dbReference type="Proteomes" id="UP000613740">
    <property type="component" value="Unassembled WGS sequence"/>
</dbReference>